<dbReference type="PANTHER" id="PTHR24305">
    <property type="entry name" value="CYTOCHROME P450"/>
    <property type="match status" value="1"/>
</dbReference>
<comment type="cofactor">
    <cofactor evidence="1 8">
        <name>heme</name>
        <dbReference type="ChEBI" id="CHEBI:30413"/>
    </cofactor>
</comment>
<proteinExistence type="inferred from homology"/>
<keyword evidence="5 9" id="KW-0560">Oxidoreductase</keyword>
<evidence type="ECO:0000256" key="6">
    <source>
        <dbReference type="ARBA" id="ARBA00023004"/>
    </source>
</evidence>
<protein>
    <submittedName>
        <fullName evidence="10">Cytochrome P450</fullName>
    </submittedName>
</protein>
<dbReference type="InterPro" id="IPR036396">
    <property type="entry name" value="Cyt_P450_sf"/>
</dbReference>
<feature type="binding site" description="axial binding residue" evidence="8">
    <location>
        <position position="460"/>
    </location>
    <ligand>
        <name>heme</name>
        <dbReference type="ChEBI" id="CHEBI:30413"/>
    </ligand>
    <ligandPart>
        <name>Fe</name>
        <dbReference type="ChEBI" id="CHEBI:18248"/>
    </ligandPart>
</feature>
<name>A0A9P4IZB5_9PEZI</name>
<evidence type="ECO:0000256" key="9">
    <source>
        <dbReference type="RuleBase" id="RU000461"/>
    </source>
</evidence>
<dbReference type="EMBL" id="ML996091">
    <property type="protein sequence ID" value="KAF2149538.1"/>
    <property type="molecule type" value="Genomic_DNA"/>
</dbReference>
<dbReference type="GO" id="GO:0020037">
    <property type="term" value="F:heme binding"/>
    <property type="evidence" value="ECO:0007669"/>
    <property type="project" value="InterPro"/>
</dbReference>
<dbReference type="PANTHER" id="PTHR24305:SF237">
    <property type="entry name" value="CYTOCHROME P450 MONOOXYGENASE ATNE-RELATED"/>
    <property type="match status" value="1"/>
</dbReference>
<dbReference type="InterPro" id="IPR017972">
    <property type="entry name" value="Cyt_P450_CS"/>
</dbReference>
<dbReference type="Gene3D" id="1.10.630.10">
    <property type="entry name" value="Cytochrome P450"/>
    <property type="match status" value="1"/>
</dbReference>
<evidence type="ECO:0000313" key="11">
    <source>
        <dbReference type="Proteomes" id="UP000799439"/>
    </source>
</evidence>
<evidence type="ECO:0000313" key="10">
    <source>
        <dbReference type="EMBL" id="KAF2149538.1"/>
    </source>
</evidence>
<keyword evidence="6 8" id="KW-0408">Iron</keyword>
<evidence type="ECO:0000256" key="3">
    <source>
        <dbReference type="ARBA" id="ARBA00022617"/>
    </source>
</evidence>
<dbReference type="AlphaFoldDB" id="A0A9P4IZB5"/>
<dbReference type="InterPro" id="IPR002401">
    <property type="entry name" value="Cyt_P450_E_grp-I"/>
</dbReference>
<dbReference type="GO" id="GO:0016705">
    <property type="term" value="F:oxidoreductase activity, acting on paired donors, with incorporation or reduction of molecular oxygen"/>
    <property type="evidence" value="ECO:0007669"/>
    <property type="project" value="InterPro"/>
</dbReference>
<keyword evidence="3 8" id="KW-0349">Heme</keyword>
<evidence type="ECO:0000256" key="2">
    <source>
        <dbReference type="ARBA" id="ARBA00010617"/>
    </source>
</evidence>
<sequence>MHILSLCLQHFLVLLKGAALTAILLCVFFAAHRLFFSPISHHPGPIVGKLSPLWAVYHAWRGDLAHTLWRLHEVHGDVVHYSPNLLSLNTLPALSALYSNTANVRKSTWYIPFAVSPKFASTHTTINRAEHRRKRTFLARGFSPASMKVLTGRIVGCVETWTAALLPAPRTAFDSGGGIELADGWGQTRDMADWAGYLTVSAMGELVFSADFGLCTSDKNRWLPRATPLAARSKYATCFMPVLRTLGLERWLWPDLLSVRQRLKAFSDAQLRERYEKVSREGKGEKQRDLFRCVMEATDDVTGETLRPEELESEANLLIAAGGDTTSAALAGTLFFLLHNCDCLERVTAELRDRFQSLDSIVPGAELDDCVYLRACIDESMRLAPPVPSPLLREALAGGVHIGEHFFPEGTDLCVTTLAIMRKAEYYPDPLNYKPERWLEDVSKEAKAVFCPFSIGPRACIGKKVAYMETLTALGRVLWGWDMRLAPGWEDYGKDEHGLYKLVDGFQTVKEGPMVQFRIRRGPGLP</sequence>
<comment type="caution">
    <text evidence="10">The sequence shown here is derived from an EMBL/GenBank/DDBJ whole genome shotgun (WGS) entry which is preliminary data.</text>
</comment>
<dbReference type="PROSITE" id="PS00086">
    <property type="entry name" value="CYTOCHROME_P450"/>
    <property type="match status" value="1"/>
</dbReference>
<dbReference type="PRINTS" id="PR00385">
    <property type="entry name" value="P450"/>
</dbReference>
<keyword evidence="11" id="KW-1185">Reference proteome</keyword>
<organism evidence="10 11">
    <name type="scientific">Myriangium duriaei CBS 260.36</name>
    <dbReference type="NCBI Taxonomy" id="1168546"/>
    <lineage>
        <taxon>Eukaryota</taxon>
        <taxon>Fungi</taxon>
        <taxon>Dikarya</taxon>
        <taxon>Ascomycota</taxon>
        <taxon>Pezizomycotina</taxon>
        <taxon>Dothideomycetes</taxon>
        <taxon>Dothideomycetidae</taxon>
        <taxon>Myriangiales</taxon>
        <taxon>Myriangiaceae</taxon>
        <taxon>Myriangium</taxon>
    </lineage>
</organism>
<reference evidence="10" key="1">
    <citation type="journal article" date="2020" name="Stud. Mycol.">
        <title>101 Dothideomycetes genomes: a test case for predicting lifestyles and emergence of pathogens.</title>
        <authorList>
            <person name="Haridas S."/>
            <person name="Albert R."/>
            <person name="Binder M."/>
            <person name="Bloem J."/>
            <person name="Labutti K."/>
            <person name="Salamov A."/>
            <person name="Andreopoulos B."/>
            <person name="Baker S."/>
            <person name="Barry K."/>
            <person name="Bills G."/>
            <person name="Bluhm B."/>
            <person name="Cannon C."/>
            <person name="Castanera R."/>
            <person name="Culley D."/>
            <person name="Daum C."/>
            <person name="Ezra D."/>
            <person name="Gonzalez J."/>
            <person name="Henrissat B."/>
            <person name="Kuo A."/>
            <person name="Liang C."/>
            <person name="Lipzen A."/>
            <person name="Lutzoni F."/>
            <person name="Magnuson J."/>
            <person name="Mondo S."/>
            <person name="Nolan M."/>
            <person name="Ohm R."/>
            <person name="Pangilinan J."/>
            <person name="Park H.-J."/>
            <person name="Ramirez L."/>
            <person name="Alfaro M."/>
            <person name="Sun H."/>
            <person name="Tritt A."/>
            <person name="Yoshinaga Y."/>
            <person name="Zwiers L.-H."/>
            <person name="Turgeon B."/>
            <person name="Goodwin S."/>
            <person name="Spatafora J."/>
            <person name="Crous P."/>
            <person name="Grigoriev I."/>
        </authorList>
    </citation>
    <scope>NUCLEOTIDE SEQUENCE</scope>
    <source>
        <strain evidence="10">CBS 260.36</strain>
    </source>
</reference>
<dbReference type="InterPro" id="IPR050121">
    <property type="entry name" value="Cytochrome_P450_monoxygenase"/>
</dbReference>
<dbReference type="CDD" id="cd11061">
    <property type="entry name" value="CYP67-like"/>
    <property type="match status" value="1"/>
</dbReference>
<comment type="similarity">
    <text evidence="2 9">Belongs to the cytochrome P450 family.</text>
</comment>
<dbReference type="GO" id="GO:0004497">
    <property type="term" value="F:monooxygenase activity"/>
    <property type="evidence" value="ECO:0007669"/>
    <property type="project" value="UniProtKB-KW"/>
</dbReference>
<dbReference type="OrthoDB" id="1470350at2759"/>
<dbReference type="InterPro" id="IPR001128">
    <property type="entry name" value="Cyt_P450"/>
</dbReference>
<evidence type="ECO:0000256" key="4">
    <source>
        <dbReference type="ARBA" id="ARBA00022723"/>
    </source>
</evidence>
<evidence type="ECO:0000256" key="1">
    <source>
        <dbReference type="ARBA" id="ARBA00001971"/>
    </source>
</evidence>
<keyword evidence="7 9" id="KW-0503">Monooxygenase</keyword>
<evidence type="ECO:0000256" key="8">
    <source>
        <dbReference type="PIRSR" id="PIRSR602401-1"/>
    </source>
</evidence>
<accession>A0A9P4IZB5</accession>
<keyword evidence="4 8" id="KW-0479">Metal-binding</keyword>
<dbReference type="SUPFAM" id="SSF48264">
    <property type="entry name" value="Cytochrome P450"/>
    <property type="match status" value="1"/>
</dbReference>
<evidence type="ECO:0000256" key="7">
    <source>
        <dbReference type="ARBA" id="ARBA00023033"/>
    </source>
</evidence>
<dbReference type="Proteomes" id="UP000799439">
    <property type="component" value="Unassembled WGS sequence"/>
</dbReference>
<evidence type="ECO:0000256" key="5">
    <source>
        <dbReference type="ARBA" id="ARBA00023002"/>
    </source>
</evidence>
<dbReference type="PRINTS" id="PR00463">
    <property type="entry name" value="EP450I"/>
</dbReference>
<gene>
    <name evidence="10" type="ORF">K461DRAFT_261083</name>
</gene>
<dbReference type="Pfam" id="PF00067">
    <property type="entry name" value="p450"/>
    <property type="match status" value="1"/>
</dbReference>
<dbReference type="GO" id="GO:0005506">
    <property type="term" value="F:iron ion binding"/>
    <property type="evidence" value="ECO:0007669"/>
    <property type="project" value="InterPro"/>
</dbReference>